<reference evidence="2 3" key="1">
    <citation type="journal article" date="2018" name="Syst. Appl. Microbiol.">
        <title>Abditibacterium utsteinense sp. nov., the first cultivated member of candidate phylum FBP, isolated from ice-free Antarctic soil samples.</title>
        <authorList>
            <person name="Tahon G."/>
            <person name="Tytgat B."/>
            <person name="Lebbe L."/>
            <person name="Carlier A."/>
            <person name="Willems A."/>
        </authorList>
    </citation>
    <scope>NUCLEOTIDE SEQUENCE [LARGE SCALE GENOMIC DNA]</scope>
    <source>
        <strain evidence="2 3">LMG 29911</strain>
    </source>
</reference>
<gene>
    <name evidence="2" type="ORF">B1R32_11917</name>
</gene>
<keyword evidence="1" id="KW-0472">Membrane</keyword>
<name>A0A2S8SQ02_9BACT</name>
<comment type="caution">
    <text evidence="2">The sequence shown here is derived from an EMBL/GenBank/DDBJ whole genome shotgun (WGS) entry which is preliminary data.</text>
</comment>
<feature type="transmembrane region" description="Helical" evidence="1">
    <location>
        <begin position="20"/>
        <end position="45"/>
    </location>
</feature>
<feature type="transmembrane region" description="Helical" evidence="1">
    <location>
        <begin position="57"/>
        <end position="77"/>
    </location>
</feature>
<organism evidence="2 3">
    <name type="scientific">Abditibacterium utsteinense</name>
    <dbReference type="NCBI Taxonomy" id="1960156"/>
    <lineage>
        <taxon>Bacteria</taxon>
        <taxon>Pseudomonadati</taxon>
        <taxon>Abditibacteriota</taxon>
        <taxon>Abditibacteriia</taxon>
        <taxon>Abditibacteriales</taxon>
        <taxon>Abditibacteriaceae</taxon>
        <taxon>Abditibacterium</taxon>
    </lineage>
</organism>
<feature type="transmembrane region" description="Helical" evidence="1">
    <location>
        <begin position="215"/>
        <end position="236"/>
    </location>
</feature>
<dbReference type="Proteomes" id="UP000237684">
    <property type="component" value="Unassembled WGS sequence"/>
</dbReference>
<protein>
    <submittedName>
        <fullName evidence="2">Uncharacterized protein</fullName>
    </submittedName>
</protein>
<evidence type="ECO:0000256" key="1">
    <source>
        <dbReference type="SAM" id="Phobius"/>
    </source>
</evidence>
<sequence>MNPNSEIVPSAVRNSRSGPFLLLIAMGIATAAICFCVAVQVPLWGRVAWGIHQVPRWTANLPLLFLLLGLWGLHAFWTRPSVTPAFSPGKIAALCVLAFSIGLSGRFGESAGLGRLAIITVNPASGGFFEAAYDSRNDPDWLKNYPALMKRHHHVHSHPPLGVGLMRWWLAQRSSGLTSAADDFLAFSPGTNCATLAQLAASNWKRPYTADDIGAAFWAGMMWLAFAALVPAGAFVATHGIFGARAAIHSAALSCAVPSFVLFVPGADLSYIFFAATSLALAVVGFKKAAQVSGKVLLSASGVVAAIGVTGSFAGAWTIVLIVLFLALRGGETRRSRWLSAAIFGGAAAVSLLILQLLGVKWLLFWRSLIAFNVDADVAPLLRFVYHLADFFTFFGVAASVLLFLGLKKWARRASDNDASDDGLEETKRDFLALTVPTLSLMLLLNIVISMAETARIWMFFMPALLVALGGLLARWGAEGNAPQKMNSQLANWTLALHLVQTWIFTVYLNVWSL</sequence>
<accession>A0A2S8SQ02</accession>
<dbReference type="EMBL" id="NIGF01000019">
    <property type="protein sequence ID" value="PQV62877.1"/>
    <property type="molecule type" value="Genomic_DNA"/>
</dbReference>
<feature type="transmembrane region" description="Helical" evidence="1">
    <location>
        <begin position="457"/>
        <end position="478"/>
    </location>
</feature>
<dbReference type="InParanoid" id="A0A2S8SQ02"/>
<dbReference type="AlphaFoldDB" id="A0A2S8SQ02"/>
<feature type="transmembrane region" description="Helical" evidence="1">
    <location>
        <begin position="431"/>
        <end position="451"/>
    </location>
</feature>
<feature type="transmembrane region" description="Helical" evidence="1">
    <location>
        <begin position="490"/>
        <end position="511"/>
    </location>
</feature>
<evidence type="ECO:0000313" key="2">
    <source>
        <dbReference type="EMBL" id="PQV62877.1"/>
    </source>
</evidence>
<evidence type="ECO:0000313" key="3">
    <source>
        <dbReference type="Proteomes" id="UP000237684"/>
    </source>
</evidence>
<feature type="transmembrane region" description="Helical" evidence="1">
    <location>
        <begin position="296"/>
        <end position="326"/>
    </location>
</feature>
<keyword evidence="1" id="KW-1133">Transmembrane helix</keyword>
<keyword evidence="3" id="KW-1185">Reference proteome</keyword>
<dbReference type="RefSeq" id="WP_123580806.1">
    <property type="nucleotide sequence ID" value="NZ_NIGF01000019.1"/>
</dbReference>
<feature type="transmembrane region" description="Helical" evidence="1">
    <location>
        <begin position="242"/>
        <end position="264"/>
    </location>
</feature>
<feature type="transmembrane region" description="Helical" evidence="1">
    <location>
        <begin position="338"/>
        <end position="364"/>
    </location>
</feature>
<keyword evidence="1" id="KW-0812">Transmembrane</keyword>
<proteinExistence type="predicted"/>
<feature type="transmembrane region" description="Helical" evidence="1">
    <location>
        <begin position="271"/>
        <end position="290"/>
    </location>
</feature>
<feature type="transmembrane region" description="Helical" evidence="1">
    <location>
        <begin position="384"/>
        <end position="405"/>
    </location>
</feature>